<dbReference type="AlphaFoldDB" id="A0A6M3LQB2"/>
<proteinExistence type="predicted"/>
<name>A0A6M3LQB2_9ZZZZ</name>
<feature type="region of interest" description="Disordered" evidence="1">
    <location>
        <begin position="1"/>
        <end position="20"/>
    </location>
</feature>
<evidence type="ECO:0000313" key="2">
    <source>
        <dbReference type="EMBL" id="QJA95644.1"/>
    </source>
</evidence>
<sequence>MTSMPSKAGEEKMEGWDKSSIPRRRLITKELLDACKRLLEALDAEGPCDCGGSSLCAICQAKQAIQKAERN</sequence>
<organism evidence="2">
    <name type="scientific">viral metagenome</name>
    <dbReference type="NCBI Taxonomy" id="1070528"/>
    <lineage>
        <taxon>unclassified sequences</taxon>
        <taxon>metagenomes</taxon>
        <taxon>organismal metagenomes</taxon>
    </lineage>
</organism>
<protein>
    <submittedName>
        <fullName evidence="2">Uncharacterized protein</fullName>
    </submittedName>
</protein>
<reference evidence="2" key="1">
    <citation type="submission" date="2020-03" db="EMBL/GenBank/DDBJ databases">
        <title>The deep terrestrial virosphere.</title>
        <authorList>
            <person name="Holmfeldt K."/>
            <person name="Nilsson E."/>
            <person name="Simone D."/>
            <person name="Lopez-Fernandez M."/>
            <person name="Wu X."/>
            <person name="de Brujin I."/>
            <person name="Lundin D."/>
            <person name="Andersson A."/>
            <person name="Bertilsson S."/>
            <person name="Dopson M."/>
        </authorList>
    </citation>
    <scope>NUCLEOTIDE SEQUENCE</scope>
    <source>
        <strain evidence="2">MM415B05264</strain>
    </source>
</reference>
<dbReference type="EMBL" id="MT143331">
    <property type="protein sequence ID" value="QJA95644.1"/>
    <property type="molecule type" value="Genomic_DNA"/>
</dbReference>
<gene>
    <name evidence="2" type="ORF">MM415B05264_0009</name>
</gene>
<feature type="compositionally biased region" description="Basic and acidic residues" evidence="1">
    <location>
        <begin position="8"/>
        <end position="17"/>
    </location>
</feature>
<accession>A0A6M3LQB2</accession>
<evidence type="ECO:0000256" key="1">
    <source>
        <dbReference type="SAM" id="MobiDB-lite"/>
    </source>
</evidence>